<dbReference type="GO" id="GO:0000987">
    <property type="term" value="F:cis-regulatory region sequence-specific DNA binding"/>
    <property type="evidence" value="ECO:0000318"/>
    <property type="project" value="GO_Central"/>
</dbReference>
<dbReference type="InterPro" id="IPR031176">
    <property type="entry name" value="ELL/occludin"/>
</dbReference>
<dbReference type="GO" id="GO:0008023">
    <property type="term" value="C:transcription elongation factor complex"/>
    <property type="evidence" value="ECO:0000318"/>
    <property type="project" value="GO_Central"/>
</dbReference>
<feature type="region of interest" description="Disordered" evidence="7">
    <location>
        <begin position="193"/>
        <end position="250"/>
    </location>
</feature>
<dbReference type="Pfam" id="PF07303">
    <property type="entry name" value="Occludin_ELL"/>
    <property type="match status" value="1"/>
</dbReference>
<keyword evidence="4" id="KW-0804">Transcription</keyword>
<dbReference type="eggNOG" id="KOG4796">
    <property type="taxonomic scope" value="Eukaryota"/>
</dbReference>
<dbReference type="GO" id="GO:0042795">
    <property type="term" value="P:snRNA transcription by RNA polymerase II"/>
    <property type="evidence" value="ECO:0000318"/>
    <property type="project" value="GO_Central"/>
</dbReference>
<comment type="subcellular location">
    <subcellularLocation>
        <location evidence="1">Nucleus</location>
    </subcellularLocation>
</comment>
<evidence type="ECO:0000259" key="8">
    <source>
        <dbReference type="PROSITE" id="PS51980"/>
    </source>
</evidence>
<feature type="region of interest" description="Disordered" evidence="7">
    <location>
        <begin position="121"/>
        <end position="178"/>
    </location>
</feature>
<dbReference type="InterPro" id="IPR019464">
    <property type="entry name" value="ELL_N"/>
</dbReference>
<evidence type="ECO:0000256" key="3">
    <source>
        <dbReference type="ARBA" id="ARBA00023015"/>
    </source>
</evidence>
<evidence type="ECO:0000256" key="5">
    <source>
        <dbReference type="ARBA" id="ARBA00023242"/>
    </source>
</evidence>
<dbReference type="Pfam" id="PF10390">
    <property type="entry name" value="ELL"/>
    <property type="match status" value="1"/>
</dbReference>
<dbReference type="PANTHER" id="PTHR23288:SF18">
    <property type="entry name" value="RNA POLYMERASE II ELONGATION FACTOR ELL3"/>
    <property type="match status" value="1"/>
</dbReference>
<keyword evidence="10" id="KW-1185">Reference proteome</keyword>
<dbReference type="STRING" id="9258.ENSOANP00000015378"/>
<dbReference type="Gene3D" id="6.10.140.340">
    <property type="match status" value="1"/>
</dbReference>
<dbReference type="Bgee" id="ENSOANG00000009687">
    <property type="expression patterns" value="Expressed in heart and 6 other cell types or tissues"/>
</dbReference>
<feature type="domain" description="OCEL" evidence="8">
    <location>
        <begin position="249"/>
        <end position="359"/>
    </location>
</feature>
<name>F6SUE3_ORNAN</name>
<dbReference type="AlphaFoldDB" id="F6SUE3"/>
<proteinExistence type="inferred from homology"/>
<dbReference type="FunCoup" id="F6SUE3">
    <property type="interactions" value="374"/>
</dbReference>
<evidence type="ECO:0000256" key="4">
    <source>
        <dbReference type="ARBA" id="ARBA00023163"/>
    </source>
</evidence>
<evidence type="ECO:0000256" key="7">
    <source>
        <dbReference type="SAM" id="MobiDB-lite"/>
    </source>
</evidence>
<dbReference type="GO" id="GO:0006368">
    <property type="term" value="P:transcription elongation by RNA polymerase II"/>
    <property type="evidence" value="ECO:0007669"/>
    <property type="project" value="InterPro"/>
</dbReference>
<evidence type="ECO:0000313" key="10">
    <source>
        <dbReference type="Proteomes" id="UP000002279"/>
    </source>
</evidence>
<evidence type="ECO:0000313" key="9">
    <source>
        <dbReference type="Ensembl" id="ENSOANP00000015378.4"/>
    </source>
</evidence>
<evidence type="ECO:0000256" key="1">
    <source>
        <dbReference type="ARBA" id="ARBA00004123"/>
    </source>
</evidence>
<protein>
    <recommendedName>
        <fullName evidence="8">OCEL domain-containing protein</fullName>
    </recommendedName>
</protein>
<reference evidence="9" key="1">
    <citation type="submission" date="2025-08" db="UniProtKB">
        <authorList>
            <consortium name="Ensembl"/>
        </authorList>
    </citation>
    <scope>IDENTIFICATION</scope>
    <source>
        <strain evidence="9">Glennie</strain>
    </source>
</reference>
<dbReference type="Proteomes" id="UP000002279">
    <property type="component" value="Unplaced"/>
</dbReference>
<comment type="similarity">
    <text evidence="2 6">Belongs to the ELL/occludin family.</text>
</comment>
<dbReference type="SUPFAM" id="SSF144292">
    <property type="entry name" value="occludin/ELL-like"/>
    <property type="match status" value="1"/>
</dbReference>
<keyword evidence="3" id="KW-0805">Transcription regulation</keyword>
<feature type="compositionally biased region" description="Acidic residues" evidence="7">
    <location>
        <begin position="215"/>
        <end position="225"/>
    </location>
</feature>
<dbReference type="Ensembl" id="ENSOANT00000015381.4">
    <property type="protein sequence ID" value="ENSOANP00000015378.4"/>
    <property type="gene ID" value="ENSOANG00000009687.5"/>
</dbReference>
<dbReference type="GeneTree" id="ENSGT00940000161615"/>
<reference evidence="9" key="2">
    <citation type="submission" date="2025-09" db="UniProtKB">
        <authorList>
            <consortium name="Ensembl"/>
        </authorList>
    </citation>
    <scope>IDENTIFICATION</scope>
    <source>
        <strain evidence="9">Glennie</strain>
    </source>
</reference>
<sequence>MSGPREELSGRLRLSSPSGPRTSLLLLRLSDAALRALRDCHRLQGRPGIAFQDGGGYLRLPGPSGSRLFSFSVSACVQDGSRGGLDLVRRRQGRSGPGPLRCLGPLRERITVWAAEAPAPARAPARAPAHCSAQPARESSSRPAGGDRPGVDPGRRSRTGLDQVSAPPLPIGEAPGGISRDQLAQRLLRDQTPCPAREPEPRQPGPSGQRSQALGEEEKEEEEEEMALHLDHSPPAQTGPEPPQPEETPDYFLQFGTIRDAEQRQAYAQAFGADYAEYRALHARVGAVSRRFTQLGAEMKRVQRGSPQHKVLADKIVHEYRKFQKRYPDYREEKRRCEYLHQKLSHIKGLIVAFEEKNRTS</sequence>
<dbReference type="OMA" id="SWQNTGN"/>
<dbReference type="HOGENOM" id="CLU_595233_0_0_1"/>
<dbReference type="PANTHER" id="PTHR23288">
    <property type="entry name" value="OCCLUDIN AND RNA POLYMERASE II ELONGATION FACTOR ELL"/>
    <property type="match status" value="1"/>
</dbReference>
<accession>F6SUE3</accession>
<dbReference type="InterPro" id="IPR010844">
    <property type="entry name" value="Occludin_ELL"/>
</dbReference>
<evidence type="ECO:0000256" key="6">
    <source>
        <dbReference type="PROSITE-ProRule" id="PRU01324"/>
    </source>
</evidence>
<evidence type="ECO:0000256" key="2">
    <source>
        <dbReference type="ARBA" id="ARBA00009171"/>
    </source>
</evidence>
<dbReference type="GO" id="GO:0032968">
    <property type="term" value="P:positive regulation of transcription elongation by RNA polymerase II"/>
    <property type="evidence" value="ECO:0000318"/>
    <property type="project" value="GO_Central"/>
</dbReference>
<organism evidence="9 10">
    <name type="scientific">Ornithorhynchus anatinus</name>
    <name type="common">Duckbill platypus</name>
    <dbReference type="NCBI Taxonomy" id="9258"/>
    <lineage>
        <taxon>Eukaryota</taxon>
        <taxon>Metazoa</taxon>
        <taxon>Chordata</taxon>
        <taxon>Craniata</taxon>
        <taxon>Vertebrata</taxon>
        <taxon>Euteleostomi</taxon>
        <taxon>Mammalia</taxon>
        <taxon>Monotremata</taxon>
        <taxon>Ornithorhynchidae</taxon>
        <taxon>Ornithorhynchus</taxon>
    </lineage>
</organism>
<dbReference type="PROSITE" id="PS51980">
    <property type="entry name" value="OCEL"/>
    <property type="match status" value="1"/>
</dbReference>
<gene>
    <name evidence="9" type="primary">ELL3</name>
</gene>
<keyword evidence="5" id="KW-0539">Nucleus</keyword>
<dbReference type="InParanoid" id="F6SUE3"/>